<reference evidence="3" key="1">
    <citation type="submission" date="2019-08" db="EMBL/GenBank/DDBJ databases">
        <authorList>
            <person name="Kucharzyk K."/>
            <person name="Murdoch R.W."/>
            <person name="Higgins S."/>
            <person name="Loffler F."/>
        </authorList>
    </citation>
    <scope>NUCLEOTIDE SEQUENCE</scope>
</reference>
<protein>
    <recommendedName>
        <fullName evidence="2">HTH cro/C1-type domain-containing protein</fullName>
    </recommendedName>
</protein>
<sequence length="112" mass="12872">MKFESLDGYFLCHVVSKKKVAKEILREQRVLHEMTQQQIADKAGIKIQQYQKFESGERSILTSSFQLACKVLRALEIDVNKFLDGEYALGGETTDGKHYNNTERLNSDNIDE</sequence>
<gene>
    <name evidence="3" type="ORF">SDC9_65173</name>
</gene>
<proteinExistence type="predicted"/>
<organism evidence="3">
    <name type="scientific">bioreactor metagenome</name>
    <dbReference type="NCBI Taxonomy" id="1076179"/>
    <lineage>
        <taxon>unclassified sequences</taxon>
        <taxon>metagenomes</taxon>
        <taxon>ecological metagenomes</taxon>
    </lineage>
</organism>
<dbReference type="InterPro" id="IPR010982">
    <property type="entry name" value="Lambda_DNA-bd_dom_sf"/>
</dbReference>
<comment type="caution">
    <text evidence="3">The sequence shown here is derived from an EMBL/GenBank/DDBJ whole genome shotgun (WGS) entry which is preliminary data.</text>
</comment>
<feature type="compositionally biased region" description="Polar residues" evidence="1">
    <location>
        <begin position="102"/>
        <end position="112"/>
    </location>
</feature>
<evidence type="ECO:0000256" key="1">
    <source>
        <dbReference type="SAM" id="MobiDB-lite"/>
    </source>
</evidence>
<dbReference type="Pfam" id="PF01381">
    <property type="entry name" value="HTH_3"/>
    <property type="match status" value="1"/>
</dbReference>
<dbReference type="InterPro" id="IPR001387">
    <property type="entry name" value="Cro/C1-type_HTH"/>
</dbReference>
<accession>A0A644XSP0</accession>
<evidence type="ECO:0000313" key="3">
    <source>
        <dbReference type="EMBL" id="MPM18758.1"/>
    </source>
</evidence>
<feature type="domain" description="HTH cro/C1-type" evidence="2">
    <location>
        <begin position="25"/>
        <end position="82"/>
    </location>
</feature>
<dbReference type="EMBL" id="VSSQ01003043">
    <property type="protein sequence ID" value="MPM18758.1"/>
    <property type="molecule type" value="Genomic_DNA"/>
</dbReference>
<dbReference type="SMART" id="SM00530">
    <property type="entry name" value="HTH_XRE"/>
    <property type="match status" value="1"/>
</dbReference>
<dbReference type="AlphaFoldDB" id="A0A644XSP0"/>
<dbReference type="PROSITE" id="PS50943">
    <property type="entry name" value="HTH_CROC1"/>
    <property type="match status" value="1"/>
</dbReference>
<dbReference type="GO" id="GO:0003677">
    <property type="term" value="F:DNA binding"/>
    <property type="evidence" value="ECO:0007669"/>
    <property type="project" value="InterPro"/>
</dbReference>
<dbReference type="CDD" id="cd00093">
    <property type="entry name" value="HTH_XRE"/>
    <property type="match status" value="1"/>
</dbReference>
<feature type="region of interest" description="Disordered" evidence="1">
    <location>
        <begin position="91"/>
        <end position="112"/>
    </location>
</feature>
<evidence type="ECO:0000259" key="2">
    <source>
        <dbReference type="PROSITE" id="PS50943"/>
    </source>
</evidence>
<name>A0A644XSP0_9ZZZZ</name>
<dbReference type="Gene3D" id="1.10.260.40">
    <property type="entry name" value="lambda repressor-like DNA-binding domains"/>
    <property type="match status" value="1"/>
</dbReference>
<dbReference type="SUPFAM" id="SSF47413">
    <property type="entry name" value="lambda repressor-like DNA-binding domains"/>
    <property type="match status" value="1"/>
</dbReference>